<dbReference type="Gene3D" id="3.80.10.10">
    <property type="entry name" value="Ribonuclease Inhibitor"/>
    <property type="match status" value="1"/>
</dbReference>
<feature type="region of interest" description="Disordered" evidence="1">
    <location>
        <begin position="1125"/>
        <end position="1205"/>
    </location>
</feature>
<feature type="domain" description="FBD" evidence="3">
    <location>
        <begin position="385"/>
        <end position="446"/>
    </location>
</feature>
<feature type="compositionally biased region" description="Low complexity" evidence="1">
    <location>
        <begin position="1093"/>
        <end position="1104"/>
    </location>
</feature>
<dbReference type="Pfam" id="PF24758">
    <property type="entry name" value="LRR_At5g56370"/>
    <property type="match status" value="1"/>
</dbReference>
<dbReference type="CDD" id="cd22160">
    <property type="entry name" value="F-box_AtFBL13-like"/>
    <property type="match status" value="1"/>
</dbReference>
<accession>A0AAV6LIE5</accession>
<dbReference type="Gene3D" id="1.20.1280.50">
    <property type="match status" value="1"/>
</dbReference>
<dbReference type="EMBL" id="JACTNZ010000001">
    <property type="protein sequence ID" value="KAG5564511.1"/>
    <property type="molecule type" value="Genomic_DNA"/>
</dbReference>
<dbReference type="InterPro" id="IPR055411">
    <property type="entry name" value="LRR_FXL15/At3g58940/PEG3-like"/>
</dbReference>
<organism evidence="4 5">
    <name type="scientific">Rhododendron griersonianum</name>
    <dbReference type="NCBI Taxonomy" id="479676"/>
    <lineage>
        <taxon>Eukaryota</taxon>
        <taxon>Viridiplantae</taxon>
        <taxon>Streptophyta</taxon>
        <taxon>Embryophyta</taxon>
        <taxon>Tracheophyta</taxon>
        <taxon>Spermatophyta</taxon>
        <taxon>Magnoliopsida</taxon>
        <taxon>eudicotyledons</taxon>
        <taxon>Gunneridae</taxon>
        <taxon>Pentapetalae</taxon>
        <taxon>asterids</taxon>
        <taxon>Ericales</taxon>
        <taxon>Ericaceae</taxon>
        <taxon>Ericoideae</taxon>
        <taxon>Rhodoreae</taxon>
        <taxon>Rhododendron</taxon>
    </lineage>
</organism>
<reference evidence="4" key="1">
    <citation type="submission" date="2020-08" db="EMBL/GenBank/DDBJ databases">
        <title>Plant Genome Project.</title>
        <authorList>
            <person name="Zhang R.-G."/>
        </authorList>
    </citation>
    <scope>NUCLEOTIDE SEQUENCE</scope>
    <source>
        <strain evidence="4">WSP0</strain>
        <tissue evidence="4">Leaf</tissue>
    </source>
</reference>
<dbReference type="Proteomes" id="UP000823749">
    <property type="component" value="Chromosome 1"/>
</dbReference>
<dbReference type="InterPro" id="IPR032675">
    <property type="entry name" value="LRR_dom_sf"/>
</dbReference>
<protein>
    <recommendedName>
        <fullName evidence="6">F-box domain-containing protein</fullName>
    </recommendedName>
</protein>
<dbReference type="PANTHER" id="PTHR31900">
    <property type="entry name" value="F-BOX/RNI SUPERFAMILY PROTEIN-RELATED"/>
    <property type="match status" value="1"/>
</dbReference>
<feature type="compositionally biased region" description="Polar residues" evidence="1">
    <location>
        <begin position="1450"/>
        <end position="1463"/>
    </location>
</feature>
<dbReference type="SUPFAM" id="SSF52047">
    <property type="entry name" value="RNI-like"/>
    <property type="match status" value="1"/>
</dbReference>
<feature type="region of interest" description="Disordered" evidence="1">
    <location>
        <begin position="1450"/>
        <end position="1476"/>
    </location>
</feature>
<dbReference type="InterPro" id="IPR036047">
    <property type="entry name" value="F-box-like_dom_sf"/>
</dbReference>
<evidence type="ECO:0000256" key="1">
    <source>
        <dbReference type="SAM" id="MobiDB-lite"/>
    </source>
</evidence>
<dbReference type="SMART" id="SM00579">
    <property type="entry name" value="FBD"/>
    <property type="match status" value="1"/>
</dbReference>
<evidence type="ECO:0008006" key="6">
    <source>
        <dbReference type="Google" id="ProtNLM"/>
    </source>
</evidence>
<feature type="region of interest" description="Disordered" evidence="1">
    <location>
        <begin position="1079"/>
        <end position="1104"/>
    </location>
</feature>
<feature type="domain" description="F-box" evidence="2">
    <location>
        <begin position="22"/>
        <end position="62"/>
    </location>
</feature>
<dbReference type="InterPro" id="IPR019557">
    <property type="entry name" value="AminoTfrase-like_pln_mobile"/>
</dbReference>
<dbReference type="SMART" id="SM00256">
    <property type="entry name" value="FBOX"/>
    <property type="match status" value="1"/>
</dbReference>
<dbReference type="InterPro" id="IPR050232">
    <property type="entry name" value="FBL13/AtMIF1-like"/>
</dbReference>
<feature type="region of interest" description="Disordered" evidence="1">
    <location>
        <begin position="1238"/>
        <end position="1334"/>
    </location>
</feature>
<gene>
    <name evidence="4" type="ORF">RHGRI_000630</name>
</gene>
<proteinExistence type="predicted"/>
<sequence>MGSLSKMQKLSEEQYADRISNLPNSLVTQILSCLPTKYAVATSALSTRWKQLWTSITSMDFDDELLVHPQNQSGNPAVQRSFTSFVCQVFMLHRDSAVHRFRLKLNHIYDVSRVNGWIGEMLMRNVQEIDLSIRKEDSTLLPQDLFTCRTLVVLKLDIDCDMNVPSSVSLPNLKILHFVCITFVDDDSINRFLFGCPVLEELNMTACVGEGVKVINVVAPMLTSLNMHNVVSRHYMKPYHFFAGRIVLDTPALLYLTIFDTCADGFELGSLPHLIKADITISADDPTDPIISEAITDLLKGISDVRFLHLADLSLESIDRCNSQVPKFPYLTDLDLGERPGTGWKSLPKLLENSPLLESLVFKEGIRDRHWDRPLHWNPPQNVPSCLLSHLKEIEIRFFGGEKEEWEMVEYFLNNAKVLEKESNKTSTKTSKEFLREPKSCMIRVHHTPSFAASLSRDLGDLSLSISTHTQPKTLHFSKDSNFFFSLSIKTPSSSSSSFLNRLQLSLSLLSHKPTSRSMMVRDDVEQGSKAVLQTSIRELPAGEWRRAPYLGGSTDSFWRKAEAFVPETDITGEPLSLVPEVSPEEADLIPPCSVLRFRVERGDIPSCFVNYEAVSQAPVHWGDWVEAILGNPESVHILRSSRALEPIRLSVELSIRRNNANIDLMVSRWSKDTHTFVFPWGDGGPTLQDTAVLMRLSTRGAVTFDPSNLSSGDARLVDRLRRAYTEAGKHGSRFDREGRVRAPPKSGKTSWGCWLRYFFKDLPPPGTEPPVEQAAEFYGKMYDSDLHLAGFLVYWLSFFVIPDFPYEGPNQTVFPLAVSLARGDFVPLGPLFLGSLFHRLDQVHTDTERSMGRYDLVSVVHTQFLMAFCFEHLPSLAPSAADLSWSEEPRPRIMRWSGASSTKSWGKRVDDASHFLPRPYAEPVEGTLPTSFFSEDDRIVDFQTDGVAVPTSCLSAFAAACPCSLPALCAEGPRAVLYRPDRVARQFGYDQGAPGPAPPLRSFVESLRRFTRAFVAELSEGYTILVLPRNDRETFCTANNRLAWRRNLDSFINYVRGVPVIPAMSVVYHRDISLRSPKARQPGWRDKSTYWATSGTTPTPAASRGITIAEPISAVLPTRVTRAKAKEQASLQQGDLRLKRLRKGPPVRSTRTPRSEETPASVASAGSSFRYKGGEHTPLSKLKRKREGEEAREEGSDSSIDDTAPISQSFKLLRTTHLSPGGTSVAAGKKVVVTLDEGELDGAESNVDNSDGHDDEEDDDSSAGGSEGNQSDEDDDDEGYSGDGNGGEDLVHNEDENMGSDGGNDDDGDEGRGGSGGDDGNLGDDVMPPVIDEDEEDANIPGLVPRRRVLTEGILSVPDINQLAPEADIPPPSSQEAVKTALHLLDKRINIPPTGDLTSHFQAHDAAVALTNLTTAEVFADLQDDSLVSLGLSQTGYAAGHVGAGTSLQASDSVSQQQAEASTSREHAAVEEDAEVQVVDPPAVNEVEEPSNEDFFGYYGFTPESTSFLSFVRDLFPYTFFKVRGLYSRTMGRMQLECLYTFLWNIKDTKVYDLGPYQIEEIGLTVQNFDKLGFDIWWVYKELEAAKIMRENEKLRMDCEGAKVALEKARVALAEAQSAVTAAEAAVEERRLAYERLAEEARLGDRLVDAPLRDTDPFLRNIFGA</sequence>
<dbReference type="SUPFAM" id="SSF81383">
    <property type="entry name" value="F-box domain"/>
    <property type="match status" value="1"/>
</dbReference>
<dbReference type="InterPro" id="IPR001810">
    <property type="entry name" value="F-box_dom"/>
</dbReference>
<dbReference type="Pfam" id="PF10536">
    <property type="entry name" value="PMD"/>
    <property type="match status" value="1"/>
</dbReference>
<dbReference type="InterPro" id="IPR053781">
    <property type="entry name" value="F-box_AtFBL13-like"/>
</dbReference>
<dbReference type="Pfam" id="PF08387">
    <property type="entry name" value="FBD"/>
    <property type="match status" value="1"/>
</dbReference>
<dbReference type="InterPro" id="IPR006566">
    <property type="entry name" value="FBD"/>
</dbReference>
<comment type="caution">
    <text evidence="4">The sequence shown here is derived from an EMBL/GenBank/DDBJ whole genome shotgun (WGS) entry which is preliminary data.</text>
</comment>
<feature type="compositionally biased region" description="Basic and acidic residues" evidence="1">
    <location>
        <begin position="1187"/>
        <end position="1196"/>
    </location>
</feature>
<feature type="compositionally biased region" description="Acidic residues" evidence="1">
    <location>
        <begin position="1271"/>
        <end position="1281"/>
    </location>
</feature>
<dbReference type="PANTHER" id="PTHR31900:SF30">
    <property type="entry name" value="SUPERFAMILY PROTEIN, PUTATIVE-RELATED"/>
    <property type="match status" value="1"/>
</dbReference>
<evidence type="ECO:0000259" key="3">
    <source>
        <dbReference type="SMART" id="SM00579"/>
    </source>
</evidence>
<name>A0AAV6LIE5_9ERIC</name>
<dbReference type="EMBL" id="JACTNZ010000001">
    <property type="protein sequence ID" value="KAG5564510.1"/>
    <property type="molecule type" value="Genomic_DNA"/>
</dbReference>
<evidence type="ECO:0000313" key="5">
    <source>
        <dbReference type="Proteomes" id="UP000823749"/>
    </source>
</evidence>
<evidence type="ECO:0000259" key="2">
    <source>
        <dbReference type="SMART" id="SM00256"/>
    </source>
</evidence>
<dbReference type="Pfam" id="PF00646">
    <property type="entry name" value="F-box"/>
    <property type="match status" value="1"/>
</dbReference>
<evidence type="ECO:0000313" key="4">
    <source>
        <dbReference type="EMBL" id="KAG5564511.1"/>
    </source>
</evidence>
<keyword evidence="5" id="KW-1185">Reference proteome</keyword>